<feature type="non-terminal residue" evidence="2">
    <location>
        <position position="1"/>
    </location>
</feature>
<gene>
    <name evidence="2" type="ORF">TSPGSL018_29031</name>
</gene>
<evidence type="ECO:0000256" key="1">
    <source>
        <dbReference type="SAM" id="MobiDB-lite"/>
    </source>
</evidence>
<feature type="compositionally biased region" description="Gly residues" evidence="1">
    <location>
        <begin position="11"/>
        <end position="25"/>
    </location>
</feature>
<protein>
    <submittedName>
        <fullName evidence="2">Uncharacterized protein</fullName>
    </submittedName>
</protein>
<organism evidence="2">
    <name type="scientific">Tetraselmis sp. GSL018</name>
    <dbReference type="NCBI Taxonomy" id="582737"/>
    <lineage>
        <taxon>Eukaryota</taxon>
        <taxon>Viridiplantae</taxon>
        <taxon>Chlorophyta</taxon>
        <taxon>core chlorophytes</taxon>
        <taxon>Chlorodendrophyceae</taxon>
        <taxon>Chlorodendrales</taxon>
        <taxon>Chlorodendraceae</taxon>
        <taxon>Tetraselmis</taxon>
    </lineage>
</organism>
<dbReference type="AlphaFoldDB" id="A0A061QPU8"/>
<dbReference type="EMBL" id="GBEZ01026835">
    <property type="protein sequence ID" value="JAC60411.1"/>
    <property type="molecule type" value="Transcribed_RNA"/>
</dbReference>
<reference evidence="2" key="1">
    <citation type="submission" date="2014-05" db="EMBL/GenBank/DDBJ databases">
        <title>The transcriptome of the halophilic microalga Tetraselmis sp. GSL018 isolated from the Great Salt Lake, Utah.</title>
        <authorList>
            <person name="Jinkerson R.E."/>
            <person name="D'Adamo S."/>
            <person name="Posewitz M.C."/>
        </authorList>
    </citation>
    <scope>NUCLEOTIDE SEQUENCE</scope>
    <source>
        <strain evidence="2">GSL018</strain>
    </source>
</reference>
<feature type="region of interest" description="Disordered" evidence="1">
    <location>
        <begin position="1"/>
        <end position="32"/>
    </location>
</feature>
<name>A0A061QPU8_9CHLO</name>
<sequence>VIPAPPPPPCGRGGGASGMAVGGVGRDSRQPELRELPPQGLIVALLGCIIYSLLAGCAPIRLPWPQRGELPVIVDLEAASTPSASLPGR</sequence>
<feature type="compositionally biased region" description="Pro residues" evidence="1">
    <location>
        <begin position="1"/>
        <end position="10"/>
    </location>
</feature>
<accession>A0A061QPU8</accession>
<evidence type="ECO:0000313" key="2">
    <source>
        <dbReference type="EMBL" id="JAC60411.1"/>
    </source>
</evidence>
<proteinExistence type="predicted"/>